<evidence type="ECO:0000256" key="1">
    <source>
        <dbReference type="ARBA" id="ARBA00023015"/>
    </source>
</evidence>
<dbReference type="Proteomes" id="UP001352263">
    <property type="component" value="Unassembled WGS sequence"/>
</dbReference>
<dbReference type="InterPro" id="IPR050204">
    <property type="entry name" value="AraC_XylS_family_regulators"/>
</dbReference>
<reference evidence="5 6" key="1">
    <citation type="submission" date="2023-10" db="EMBL/GenBank/DDBJ databases">
        <title>Noviherbaspirillum sp. CPCC 100848 genome assembly.</title>
        <authorList>
            <person name="Li X.Y."/>
            <person name="Fang X.M."/>
        </authorList>
    </citation>
    <scope>NUCLEOTIDE SEQUENCE [LARGE SCALE GENOMIC DNA]</scope>
    <source>
        <strain evidence="5 6">CPCC 100848</strain>
    </source>
</reference>
<dbReference type="PANTHER" id="PTHR46796:SF2">
    <property type="entry name" value="TRANSCRIPTIONAL REGULATORY PROTEIN"/>
    <property type="match status" value="1"/>
</dbReference>
<dbReference type="SMART" id="SM00342">
    <property type="entry name" value="HTH_ARAC"/>
    <property type="match status" value="1"/>
</dbReference>
<keyword evidence="2" id="KW-0238">DNA-binding</keyword>
<dbReference type="InterPro" id="IPR003313">
    <property type="entry name" value="AraC-bd"/>
</dbReference>
<evidence type="ECO:0000313" key="6">
    <source>
        <dbReference type="Proteomes" id="UP001352263"/>
    </source>
</evidence>
<name>A0ABU6JGP2_9BURK</name>
<dbReference type="InterPro" id="IPR037923">
    <property type="entry name" value="HTH-like"/>
</dbReference>
<organism evidence="5 6">
    <name type="scientific">Noviherbaspirillum album</name>
    <dbReference type="NCBI Taxonomy" id="3080276"/>
    <lineage>
        <taxon>Bacteria</taxon>
        <taxon>Pseudomonadati</taxon>
        <taxon>Pseudomonadota</taxon>
        <taxon>Betaproteobacteria</taxon>
        <taxon>Burkholderiales</taxon>
        <taxon>Oxalobacteraceae</taxon>
        <taxon>Noviherbaspirillum</taxon>
    </lineage>
</organism>
<dbReference type="SUPFAM" id="SSF46689">
    <property type="entry name" value="Homeodomain-like"/>
    <property type="match status" value="2"/>
</dbReference>
<dbReference type="PANTHER" id="PTHR46796">
    <property type="entry name" value="HTH-TYPE TRANSCRIPTIONAL ACTIVATOR RHAS-RELATED"/>
    <property type="match status" value="1"/>
</dbReference>
<evidence type="ECO:0000256" key="3">
    <source>
        <dbReference type="ARBA" id="ARBA00023163"/>
    </source>
</evidence>
<accession>A0ABU6JGP2</accession>
<dbReference type="EMBL" id="JAWIIV010000032">
    <property type="protein sequence ID" value="MEC4722583.1"/>
    <property type="molecule type" value="Genomic_DNA"/>
</dbReference>
<evidence type="ECO:0000256" key="2">
    <source>
        <dbReference type="ARBA" id="ARBA00023125"/>
    </source>
</evidence>
<evidence type="ECO:0000313" key="5">
    <source>
        <dbReference type="EMBL" id="MEC4722583.1"/>
    </source>
</evidence>
<feature type="domain" description="HTH araC/xylS-type" evidence="4">
    <location>
        <begin position="178"/>
        <end position="275"/>
    </location>
</feature>
<dbReference type="RefSeq" id="WP_326509254.1">
    <property type="nucleotide sequence ID" value="NZ_JAWIIV010000032.1"/>
</dbReference>
<keyword evidence="3" id="KW-0804">Transcription</keyword>
<dbReference type="InterPro" id="IPR009057">
    <property type="entry name" value="Homeodomain-like_sf"/>
</dbReference>
<comment type="caution">
    <text evidence="5">The sequence shown here is derived from an EMBL/GenBank/DDBJ whole genome shotgun (WGS) entry which is preliminary data.</text>
</comment>
<keyword evidence="1" id="KW-0805">Transcription regulation</keyword>
<proteinExistence type="predicted"/>
<dbReference type="Pfam" id="PF12833">
    <property type="entry name" value="HTH_18"/>
    <property type="match status" value="1"/>
</dbReference>
<protein>
    <submittedName>
        <fullName evidence="5">AraC family transcriptional regulator</fullName>
    </submittedName>
</protein>
<gene>
    <name evidence="5" type="ORF">RY831_25790</name>
</gene>
<dbReference type="Pfam" id="PF02311">
    <property type="entry name" value="AraC_binding"/>
    <property type="match status" value="1"/>
</dbReference>
<sequence length="294" mass="32691">MAKHDPNNHSNYWTDQDVRGISFLKAHFRNLQYAPHVHEEFVIAMTFNGAGKSITKHGSDISTPGQILVYNPHEPHEGGAVEDVGWHYRAFYIDSNALERLSLALSHDRTGPCYFSRNCIEDPALAGAMLQAHAVFETSCDPVERQACLLDAVGALYGRYGEPRFKPARLGRETGPLKAAIEHMRAHYAQAITMAELSAVARLSEFHFMRVFRKQFGLSPYTYLTQIRLEHARRMLASGSSGASAAADAGFFDQSHLVRHFKRVYGITPNQFVNAVKRAPAQPHDAMPAASLNA</sequence>
<dbReference type="Gene3D" id="1.10.10.60">
    <property type="entry name" value="Homeodomain-like"/>
    <property type="match status" value="1"/>
</dbReference>
<dbReference type="SUPFAM" id="SSF51215">
    <property type="entry name" value="Regulatory protein AraC"/>
    <property type="match status" value="1"/>
</dbReference>
<evidence type="ECO:0000259" key="4">
    <source>
        <dbReference type="PROSITE" id="PS01124"/>
    </source>
</evidence>
<dbReference type="InterPro" id="IPR018060">
    <property type="entry name" value="HTH_AraC"/>
</dbReference>
<keyword evidence="6" id="KW-1185">Reference proteome</keyword>
<dbReference type="PROSITE" id="PS01124">
    <property type="entry name" value="HTH_ARAC_FAMILY_2"/>
    <property type="match status" value="1"/>
</dbReference>